<evidence type="ECO:0000313" key="8">
    <source>
        <dbReference type="Proteomes" id="UP000298030"/>
    </source>
</evidence>
<dbReference type="EMBL" id="QPFP01000005">
    <property type="protein sequence ID" value="TEB36653.1"/>
    <property type="molecule type" value="Genomic_DNA"/>
</dbReference>
<dbReference type="Pfam" id="PF08124">
    <property type="entry name" value="Lyase_8_N"/>
    <property type="match status" value="1"/>
</dbReference>
<keyword evidence="2" id="KW-0732">Signal</keyword>
<organism evidence="7 8">
    <name type="scientific">Coprinellus micaceus</name>
    <name type="common">Glistening ink-cap mushroom</name>
    <name type="synonym">Coprinus micaceus</name>
    <dbReference type="NCBI Taxonomy" id="71717"/>
    <lineage>
        <taxon>Eukaryota</taxon>
        <taxon>Fungi</taxon>
        <taxon>Dikarya</taxon>
        <taxon>Basidiomycota</taxon>
        <taxon>Agaricomycotina</taxon>
        <taxon>Agaricomycetes</taxon>
        <taxon>Agaricomycetidae</taxon>
        <taxon>Agaricales</taxon>
        <taxon>Agaricineae</taxon>
        <taxon>Psathyrellaceae</taxon>
        <taxon>Coprinellus</taxon>
    </lineage>
</organism>
<name>A0A4Y7TR47_COPMI</name>
<dbReference type="InterPro" id="IPR012970">
    <property type="entry name" value="Lyase_8_alpha_N"/>
</dbReference>
<evidence type="ECO:0000259" key="4">
    <source>
        <dbReference type="Pfam" id="PF02278"/>
    </source>
</evidence>
<dbReference type="Proteomes" id="UP000298030">
    <property type="component" value="Unassembled WGS sequence"/>
</dbReference>
<keyword evidence="3 7" id="KW-0456">Lyase</keyword>
<dbReference type="Pfam" id="PF02278">
    <property type="entry name" value="Lyase_8"/>
    <property type="match status" value="1"/>
</dbReference>
<dbReference type="SUPFAM" id="SSF74650">
    <property type="entry name" value="Galactose mutarotase-like"/>
    <property type="match status" value="1"/>
</dbReference>
<dbReference type="GO" id="GO:0030246">
    <property type="term" value="F:carbohydrate binding"/>
    <property type="evidence" value="ECO:0007669"/>
    <property type="project" value="InterPro"/>
</dbReference>
<gene>
    <name evidence="7" type="ORF">FA13DRAFT_1727019</name>
</gene>
<comment type="similarity">
    <text evidence="1">Belongs to the polysaccharide lyase 8 family.</text>
</comment>
<dbReference type="Pfam" id="PF02884">
    <property type="entry name" value="Lyase_8_C"/>
    <property type="match status" value="1"/>
</dbReference>
<evidence type="ECO:0000256" key="3">
    <source>
        <dbReference type="ARBA" id="ARBA00023239"/>
    </source>
</evidence>
<sequence length="802" mass="87134">MVSPKPTLAVRCRAALLSLLLISSLILFSRFSGAYRTALTSLSSHPFSSWTPDANPSPGARGYSFVRQPEHPPRAVVSPDMAVIYDRRVSSILSHIDARPVRNISSWLSSLDANGRWPDSQVDYTTGCEARRANWPAQEHWQRVLVMAGAWHGGLDNASQWLNSKDLRNATGRAMAYWFNRDFGDQIACLDSGGTASCPCENPKNQLWNTNWYSNIILIPSLVGQSCMLLNSSLSKSEVSQCGLITTRSYDTFGRQLSGVTLTGANTLDVGKISVDAGLLTNDPDLLADAYRRVHDELTIRNVVKADGIRADGSFGQHSGVLYNGNYGKGCTNVALDLEIASGETQYAANAASKSALETLFEGHKWMIYTNSLTKVKHFDFSAIGRMITFPVVDKQASSGIQIDLSTVLELGNLWSSTPIINFAKQLSPDAATANSGGITGNRMFYANDYMVQRGQNHVTTLKMYSKRTVNTECVNSQNGKGFHLSDGTLYTYLRGDEYEDISAAWDWDLIPGTTVDYQRTPLTCDKTSFTGVETFVGGVSNGNSGVAAMRYMNPYTSALQWQKTWFLLESGVYRVMVNIISPTNSSSAPPVYSVLDQKRTLGPTLVNGAALSYPNSTETNFSLPGATSLWHANVGYTFPTNSPATLNNWSTVGTSTRPPFTVDLWAAWLQHRPTSLNTPLDEATIITLENSLNVSAIYDRGANNFMATFWASDTVSGIETTSGMAPLTITAYSALAVIVSLDTGAMTVSDPNQSRNTSSVRVAYGNQGNLPKWWTGSARGKTVPVVFVKGGLGGSPVTVQI</sequence>
<evidence type="ECO:0000256" key="2">
    <source>
        <dbReference type="ARBA" id="ARBA00022729"/>
    </source>
</evidence>
<feature type="domain" description="Polysaccharide lyase 8 N-terminal alpha-helical" evidence="6">
    <location>
        <begin position="205"/>
        <end position="331"/>
    </location>
</feature>
<dbReference type="GO" id="GO:0016837">
    <property type="term" value="F:carbon-oxygen lyase activity, acting on polysaccharides"/>
    <property type="evidence" value="ECO:0007669"/>
    <property type="project" value="UniProtKB-ARBA"/>
</dbReference>
<evidence type="ECO:0000259" key="6">
    <source>
        <dbReference type="Pfam" id="PF08124"/>
    </source>
</evidence>
<reference evidence="7 8" key="1">
    <citation type="journal article" date="2019" name="Nat. Ecol. Evol.">
        <title>Megaphylogeny resolves global patterns of mushroom evolution.</title>
        <authorList>
            <person name="Varga T."/>
            <person name="Krizsan K."/>
            <person name="Foldi C."/>
            <person name="Dima B."/>
            <person name="Sanchez-Garcia M."/>
            <person name="Sanchez-Ramirez S."/>
            <person name="Szollosi G.J."/>
            <person name="Szarkandi J.G."/>
            <person name="Papp V."/>
            <person name="Albert L."/>
            <person name="Andreopoulos W."/>
            <person name="Angelini C."/>
            <person name="Antonin V."/>
            <person name="Barry K.W."/>
            <person name="Bougher N.L."/>
            <person name="Buchanan P."/>
            <person name="Buyck B."/>
            <person name="Bense V."/>
            <person name="Catcheside P."/>
            <person name="Chovatia M."/>
            <person name="Cooper J."/>
            <person name="Damon W."/>
            <person name="Desjardin D."/>
            <person name="Finy P."/>
            <person name="Geml J."/>
            <person name="Haridas S."/>
            <person name="Hughes K."/>
            <person name="Justo A."/>
            <person name="Karasinski D."/>
            <person name="Kautmanova I."/>
            <person name="Kiss B."/>
            <person name="Kocsube S."/>
            <person name="Kotiranta H."/>
            <person name="LaButti K.M."/>
            <person name="Lechner B.E."/>
            <person name="Liimatainen K."/>
            <person name="Lipzen A."/>
            <person name="Lukacs Z."/>
            <person name="Mihaltcheva S."/>
            <person name="Morgado L.N."/>
            <person name="Niskanen T."/>
            <person name="Noordeloos M.E."/>
            <person name="Ohm R.A."/>
            <person name="Ortiz-Santana B."/>
            <person name="Ovrebo C."/>
            <person name="Racz N."/>
            <person name="Riley R."/>
            <person name="Savchenko A."/>
            <person name="Shiryaev A."/>
            <person name="Soop K."/>
            <person name="Spirin V."/>
            <person name="Szebenyi C."/>
            <person name="Tomsovsky M."/>
            <person name="Tulloss R.E."/>
            <person name="Uehling J."/>
            <person name="Grigoriev I.V."/>
            <person name="Vagvolgyi C."/>
            <person name="Papp T."/>
            <person name="Martin F.M."/>
            <person name="Miettinen O."/>
            <person name="Hibbett D.S."/>
            <person name="Nagy L.G."/>
        </authorList>
    </citation>
    <scope>NUCLEOTIDE SEQUENCE [LARGE SCALE GENOMIC DNA]</scope>
    <source>
        <strain evidence="7 8">FP101781</strain>
    </source>
</reference>
<protein>
    <submittedName>
        <fullName evidence="7">Polysaccharide lyase family 8 protein</fullName>
    </submittedName>
</protein>
<dbReference type="Gene3D" id="2.70.98.10">
    <property type="match status" value="1"/>
</dbReference>
<dbReference type="InterPro" id="IPR011013">
    <property type="entry name" value="Gal_mutarotase_sf_dom"/>
</dbReference>
<feature type="domain" description="Polysaccharide lyase family 8 central" evidence="4">
    <location>
        <begin position="442"/>
        <end position="677"/>
    </location>
</feature>
<dbReference type="OrthoDB" id="5980780at2759"/>
<comment type="caution">
    <text evidence="7">The sequence shown here is derived from an EMBL/GenBank/DDBJ whole genome shotgun (WGS) entry which is preliminary data.</text>
</comment>
<keyword evidence="8" id="KW-1185">Reference proteome</keyword>
<proteinExistence type="inferred from homology"/>
<accession>A0A4Y7TR47</accession>
<dbReference type="Gene3D" id="1.50.10.100">
    <property type="entry name" value="Chondroitin AC/alginate lyase"/>
    <property type="match status" value="1"/>
</dbReference>
<dbReference type="PANTHER" id="PTHR38481:SF1">
    <property type="entry name" value="HYALURONATE LYASE"/>
    <property type="match status" value="1"/>
</dbReference>
<dbReference type="Gene3D" id="2.60.220.10">
    <property type="entry name" value="Polysaccharide lyase family 8-like, C-terminal"/>
    <property type="match status" value="1"/>
</dbReference>
<dbReference type="InterPro" id="IPR011071">
    <property type="entry name" value="Lyase_8-like_C"/>
</dbReference>
<dbReference type="AlphaFoldDB" id="A0A4Y7TR47"/>
<evidence type="ECO:0000259" key="5">
    <source>
        <dbReference type="Pfam" id="PF02884"/>
    </source>
</evidence>
<feature type="domain" description="Polysaccharide lyase family 8 C-terminal" evidence="5">
    <location>
        <begin position="689"/>
        <end position="758"/>
    </location>
</feature>
<dbReference type="SUPFAM" id="SSF49863">
    <property type="entry name" value="Hyaluronate lyase-like, C-terminal domain"/>
    <property type="match status" value="1"/>
</dbReference>
<dbReference type="InterPro" id="IPR003159">
    <property type="entry name" value="Lyase_8_central_dom"/>
</dbReference>
<evidence type="ECO:0000256" key="1">
    <source>
        <dbReference type="ARBA" id="ARBA00006699"/>
    </source>
</evidence>
<dbReference type="SUPFAM" id="SSF48230">
    <property type="entry name" value="Chondroitin AC/alginate lyase"/>
    <property type="match status" value="1"/>
</dbReference>
<evidence type="ECO:0000313" key="7">
    <source>
        <dbReference type="EMBL" id="TEB36653.1"/>
    </source>
</evidence>
<dbReference type="PANTHER" id="PTHR38481">
    <property type="entry name" value="HYALURONATE LYASE"/>
    <property type="match status" value="1"/>
</dbReference>
<dbReference type="InterPro" id="IPR008929">
    <property type="entry name" value="Chondroitin_lyas"/>
</dbReference>
<dbReference type="InterPro" id="IPR014718">
    <property type="entry name" value="GH-type_carb-bd"/>
</dbReference>
<dbReference type="InterPro" id="IPR004103">
    <property type="entry name" value="Lyase_8_C"/>
</dbReference>
<dbReference type="GO" id="GO:0005576">
    <property type="term" value="C:extracellular region"/>
    <property type="evidence" value="ECO:0007669"/>
    <property type="project" value="InterPro"/>
</dbReference>
<dbReference type="InterPro" id="IPR038970">
    <property type="entry name" value="Lyase_8"/>
</dbReference>
<dbReference type="GO" id="GO:0005975">
    <property type="term" value="P:carbohydrate metabolic process"/>
    <property type="evidence" value="ECO:0007669"/>
    <property type="project" value="InterPro"/>
</dbReference>